<name>A0ABD2AGF6_VESMC</name>
<dbReference type="AlphaFoldDB" id="A0ABD2AGF6"/>
<comment type="caution">
    <text evidence="1">The sequence shown here is derived from an EMBL/GenBank/DDBJ whole genome shotgun (WGS) entry which is preliminary data.</text>
</comment>
<evidence type="ECO:0000313" key="1">
    <source>
        <dbReference type="EMBL" id="KAL2719709.1"/>
    </source>
</evidence>
<proteinExistence type="predicted"/>
<reference evidence="1 2" key="1">
    <citation type="journal article" date="2024" name="Ann. Entomol. Soc. Am.">
        <title>Genomic analyses of the southern and eastern yellowjacket wasps (Hymenoptera: Vespidae) reveal evolutionary signatures of social life.</title>
        <authorList>
            <person name="Catto M.A."/>
            <person name="Caine P.B."/>
            <person name="Orr S.E."/>
            <person name="Hunt B.G."/>
            <person name="Goodisman M.A.D."/>
        </authorList>
    </citation>
    <scope>NUCLEOTIDE SEQUENCE [LARGE SCALE GENOMIC DNA]</scope>
    <source>
        <strain evidence="1">232</strain>
        <tissue evidence="1">Head and thorax</tissue>
    </source>
</reference>
<accession>A0ABD2AGF6</accession>
<gene>
    <name evidence="1" type="ORF">V1477_021203</name>
</gene>
<dbReference type="Proteomes" id="UP001607303">
    <property type="component" value="Unassembled WGS sequence"/>
</dbReference>
<sequence length="93" mass="10853">MSELNEGVSSSNSPEVLQRSRIERYVNPNYVQRRYMDFNYAQLLHLNGKSINAVFYDGDESISTDKWDIRSLDSSYPIGTFSAYKLRTHTFFN</sequence>
<evidence type="ECO:0000313" key="2">
    <source>
        <dbReference type="Proteomes" id="UP001607303"/>
    </source>
</evidence>
<protein>
    <submittedName>
        <fullName evidence="1">Uncharacterized protein</fullName>
    </submittedName>
</protein>
<keyword evidence="2" id="KW-1185">Reference proteome</keyword>
<organism evidence="1 2">
    <name type="scientific">Vespula maculifrons</name>
    <name type="common">Eastern yellow jacket</name>
    <name type="synonym">Wasp</name>
    <dbReference type="NCBI Taxonomy" id="7453"/>
    <lineage>
        <taxon>Eukaryota</taxon>
        <taxon>Metazoa</taxon>
        <taxon>Ecdysozoa</taxon>
        <taxon>Arthropoda</taxon>
        <taxon>Hexapoda</taxon>
        <taxon>Insecta</taxon>
        <taxon>Pterygota</taxon>
        <taxon>Neoptera</taxon>
        <taxon>Endopterygota</taxon>
        <taxon>Hymenoptera</taxon>
        <taxon>Apocrita</taxon>
        <taxon>Aculeata</taxon>
        <taxon>Vespoidea</taxon>
        <taxon>Vespidae</taxon>
        <taxon>Vespinae</taxon>
        <taxon>Vespula</taxon>
    </lineage>
</organism>
<dbReference type="EMBL" id="JAYRBN010000119">
    <property type="protein sequence ID" value="KAL2719709.1"/>
    <property type="molecule type" value="Genomic_DNA"/>
</dbReference>